<dbReference type="InterPro" id="IPR031321">
    <property type="entry name" value="UCP012641"/>
</dbReference>
<dbReference type="AlphaFoldDB" id="A0A2A4XHY5"/>
<accession>A0A2A4XHY5</accession>
<evidence type="ECO:0000313" key="2">
    <source>
        <dbReference type="EMBL" id="PCI82180.1"/>
    </source>
</evidence>
<comment type="caution">
    <text evidence="2">The sequence shown here is derived from an EMBL/GenBank/DDBJ whole genome shotgun (WGS) entry which is preliminary data.</text>
</comment>
<evidence type="ECO:0000313" key="3">
    <source>
        <dbReference type="Proteomes" id="UP000218767"/>
    </source>
</evidence>
<protein>
    <recommendedName>
        <fullName evidence="1">Zinc-ribbon domain-containing protein</fullName>
    </recommendedName>
</protein>
<dbReference type="Gene3D" id="3.40.390.70">
    <property type="match status" value="1"/>
</dbReference>
<dbReference type="EMBL" id="NVUL01000002">
    <property type="protein sequence ID" value="PCI82180.1"/>
    <property type="molecule type" value="Genomic_DNA"/>
</dbReference>
<name>A0A2A4XHY5_9GAMM</name>
<dbReference type="Pfam" id="PF10005">
    <property type="entry name" value="Zn_ribbon_DZR_6"/>
    <property type="match status" value="1"/>
</dbReference>
<dbReference type="InterPro" id="IPR011201">
    <property type="entry name" value="Zinc-ribbon_6_bact"/>
</dbReference>
<reference evidence="3" key="1">
    <citation type="submission" date="2017-08" db="EMBL/GenBank/DDBJ databases">
        <title>A dynamic microbial community with high functional redundancy inhabits the cold, oxic subseafloor aquifer.</title>
        <authorList>
            <person name="Tully B.J."/>
            <person name="Wheat C.G."/>
            <person name="Glazer B.T."/>
            <person name="Huber J.A."/>
        </authorList>
    </citation>
    <scope>NUCLEOTIDE SEQUENCE [LARGE SCALE GENOMIC DNA]</scope>
</reference>
<evidence type="ECO:0000259" key="1">
    <source>
        <dbReference type="Pfam" id="PF10005"/>
    </source>
</evidence>
<dbReference type="Pfam" id="PF15887">
    <property type="entry name" value="Peptidase_Mx"/>
    <property type="match status" value="1"/>
</dbReference>
<gene>
    <name evidence="2" type="ORF">COB20_00820</name>
</gene>
<feature type="domain" description="Zinc-ribbon" evidence="1">
    <location>
        <begin position="4"/>
        <end position="85"/>
    </location>
</feature>
<sequence>MKNFKCKCGQVLFFENTKCLSCGYSVGFDPHGMKMRRLTDGGVGSKSKLRRCKNSIDYDVCNWLVKEPQSDYCLSCELNHTIPNLLDQNRRAWWKSLECAKRRLIYSLLSLNLPVVGKSKDPMGLAFKFMEDQRTNPEVFERHVNTGHLDGMITINIAEADRVKSEIARQYTRELYRTLLGHFRHESGHYYFLKLIATDEIKQQFVELFGDYTQDYAKALSEYYENNLVSPHDPNMISHYAQSHPWEDWAEVWAHYLHMIDTLETANQYRVRQSSAQFDDIDNTLRKWGELTLLLNSLNRSMGLEDAYPFVLSETSLKKLRFVHGLVCPN</sequence>
<proteinExistence type="predicted"/>
<organism evidence="2 3">
    <name type="scientific">SAR86 cluster bacterium</name>
    <dbReference type="NCBI Taxonomy" id="2030880"/>
    <lineage>
        <taxon>Bacteria</taxon>
        <taxon>Pseudomonadati</taxon>
        <taxon>Pseudomonadota</taxon>
        <taxon>Gammaproteobacteria</taxon>
        <taxon>SAR86 cluster</taxon>
    </lineage>
</organism>
<dbReference type="PIRSF" id="PIRSF012641">
    <property type="entry name" value="UCP012641"/>
    <property type="match status" value="1"/>
</dbReference>
<dbReference type="Proteomes" id="UP000218767">
    <property type="component" value="Unassembled WGS sequence"/>
</dbReference>